<evidence type="ECO:0000313" key="6">
    <source>
        <dbReference type="EMBL" id="SZX77655.1"/>
    </source>
</evidence>
<dbReference type="PANTHER" id="PTHR33514">
    <property type="entry name" value="PROTEIN ABCI12, CHLOROPLASTIC"/>
    <property type="match status" value="1"/>
</dbReference>
<proteinExistence type="predicted"/>
<dbReference type="EMBL" id="FNXT01001291">
    <property type="protein sequence ID" value="SZX77655.1"/>
    <property type="molecule type" value="Genomic_DNA"/>
</dbReference>
<protein>
    <recommendedName>
        <fullName evidence="8">Cobalt transport protein</fullName>
    </recommendedName>
</protein>
<evidence type="ECO:0000256" key="4">
    <source>
        <dbReference type="ARBA" id="ARBA00023136"/>
    </source>
</evidence>
<evidence type="ECO:0008006" key="8">
    <source>
        <dbReference type="Google" id="ProtNLM"/>
    </source>
</evidence>
<evidence type="ECO:0000256" key="2">
    <source>
        <dbReference type="ARBA" id="ARBA00022692"/>
    </source>
</evidence>
<keyword evidence="7" id="KW-1185">Reference proteome</keyword>
<sequence>MHAADAHLDWGDESTSWWSGKAAAAAAADGGGGAAAPPPAAAAARAAGKAGKESEKLPLQQRLLNGILNVSNVPYSSFVPHPITPLHKVDAQIKQLWLLVLYIIIARATPALRVGIAAAVAGLSILCLPRRLWVSQLQRLGFICGLILLFTAIGSDSVPPLLQQHSLPGSMEGLNMRLAPDTPYSYVLLDLGGFVTVTRRSVNLAITAAALTFCALQSASLCLVTTPGEEMALALGRWLAPLRPLGVPTQRIAFTLLLSLRFMSLVFEEVRNLCLGLAARGVDWRAQGGRGSLEILGRLVVRLFGNLFARSEKISQAMVVRGFLGPQQHHLYLMRSNETTLLGNVGALALLVALCAAVAYVR</sequence>
<keyword evidence="4 5" id="KW-0472">Membrane</keyword>
<dbReference type="STRING" id="3088.A0A383WJM0"/>
<keyword evidence="3 5" id="KW-1133">Transmembrane helix</keyword>
<reference evidence="6 7" key="1">
    <citation type="submission" date="2016-10" db="EMBL/GenBank/DDBJ databases">
        <authorList>
            <person name="Cai Z."/>
        </authorList>
    </citation>
    <scope>NUCLEOTIDE SEQUENCE [LARGE SCALE GENOMIC DNA]</scope>
</reference>
<evidence type="ECO:0000256" key="1">
    <source>
        <dbReference type="ARBA" id="ARBA00004141"/>
    </source>
</evidence>
<feature type="transmembrane region" description="Helical" evidence="5">
    <location>
        <begin position="341"/>
        <end position="361"/>
    </location>
</feature>
<dbReference type="Pfam" id="PF02361">
    <property type="entry name" value="CbiQ"/>
    <property type="match status" value="1"/>
</dbReference>
<accession>A0A383WJM0</accession>
<dbReference type="Proteomes" id="UP000256970">
    <property type="component" value="Unassembled WGS sequence"/>
</dbReference>
<gene>
    <name evidence="6" type="ORF">BQ4739_LOCUS18006</name>
</gene>
<dbReference type="GO" id="GO:0009507">
    <property type="term" value="C:chloroplast"/>
    <property type="evidence" value="ECO:0007669"/>
    <property type="project" value="TreeGrafter"/>
</dbReference>
<comment type="subcellular location">
    <subcellularLocation>
        <location evidence="1">Membrane</location>
        <topology evidence="1">Multi-pass membrane protein</topology>
    </subcellularLocation>
</comment>
<name>A0A383WJM0_TETOB</name>
<evidence type="ECO:0000256" key="3">
    <source>
        <dbReference type="ARBA" id="ARBA00022989"/>
    </source>
</evidence>
<dbReference type="CDD" id="cd16914">
    <property type="entry name" value="EcfT"/>
    <property type="match status" value="1"/>
</dbReference>
<dbReference type="InterPro" id="IPR003339">
    <property type="entry name" value="ABC/ECF_trnsptr_transmembrane"/>
</dbReference>
<dbReference type="AlphaFoldDB" id="A0A383WJM0"/>
<organism evidence="6 7">
    <name type="scientific">Tetradesmus obliquus</name>
    <name type="common">Green alga</name>
    <name type="synonym">Acutodesmus obliquus</name>
    <dbReference type="NCBI Taxonomy" id="3088"/>
    <lineage>
        <taxon>Eukaryota</taxon>
        <taxon>Viridiplantae</taxon>
        <taxon>Chlorophyta</taxon>
        <taxon>core chlorophytes</taxon>
        <taxon>Chlorophyceae</taxon>
        <taxon>CS clade</taxon>
        <taxon>Sphaeropleales</taxon>
        <taxon>Scenedesmaceae</taxon>
        <taxon>Tetradesmus</taxon>
    </lineage>
</organism>
<keyword evidence="2 5" id="KW-0812">Transmembrane</keyword>
<dbReference type="PANTHER" id="PTHR33514:SF13">
    <property type="entry name" value="PROTEIN ABCI12, CHLOROPLASTIC"/>
    <property type="match status" value="1"/>
</dbReference>
<evidence type="ECO:0000313" key="7">
    <source>
        <dbReference type="Proteomes" id="UP000256970"/>
    </source>
</evidence>
<evidence type="ECO:0000256" key="5">
    <source>
        <dbReference type="SAM" id="Phobius"/>
    </source>
</evidence>
<dbReference type="GO" id="GO:0005886">
    <property type="term" value="C:plasma membrane"/>
    <property type="evidence" value="ECO:0007669"/>
    <property type="project" value="UniProtKB-ARBA"/>
</dbReference>